<organism evidence="1 2">
    <name type="scientific">Sesamum angolense</name>
    <dbReference type="NCBI Taxonomy" id="2727404"/>
    <lineage>
        <taxon>Eukaryota</taxon>
        <taxon>Viridiplantae</taxon>
        <taxon>Streptophyta</taxon>
        <taxon>Embryophyta</taxon>
        <taxon>Tracheophyta</taxon>
        <taxon>Spermatophyta</taxon>
        <taxon>Magnoliopsida</taxon>
        <taxon>eudicotyledons</taxon>
        <taxon>Gunneridae</taxon>
        <taxon>Pentapetalae</taxon>
        <taxon>asterids</taxon>
        <taxon>lamiids</taxon>
        <taxon>Lamiales</taxon>
        <taxon>Pedaliaceae</taxon>
        <taxon>Sesamum</taxon>
    </lineage>
</organism>
<sequence length="150" mass="16368">MVISTYCSLNLFPPPPPPPPTSISSPISRPAEVACSRPAARERSWKSQCLLGLTCAIIGLESGNFAVVGDQERAIAADMMQSAGSKIIIRWSDRRACQPWRPNSLETIVPENLPRPSARRRWEATGFSDSESAPPVKVVAKSRAKGCFYL</sequence>
<evidence type="ECO:0000313" key="2">
    <source>
        <dbReference type="Proteomes" id="UP001289374"/>
    </source>
</evidence>
<reference evidence="1" key="2">
    <citation type="journal article" date="2024" name="Plant">
        <title>Genomic evolution and insights into agronomic trait innovations of Sesamum species.</title>
        <authorList>
            <person name="Miao H."/>
            <person name="Wang L."/>
            <person name="Qu L."/>
            <person name="Liu H."/>
            <person name="Sun Y."/>
            <person name="Le M."/>
            <person name="Wang Q."/>
            <person name="Wei S."/>
            <person name="Zheng Y."/>
            <person name="Lin W."/>
            <person name="Duan Y."/>
            <person name="Cao H."/>
            <person name="Xiong S."/>
            <person name="Wang X."/>
            <person name="Wei L."/>
            <person name="Li C."/>
            <person name="Ma Q."/>
            <person name="Ju M."/>
            <person name="Zhao R."/>
            <person name="Li G."/>
            <person name="Mu C."/>
            <person name="Tian Q."/>
            <person name="Mei H."/>
            <person name="Zhang T."/>
            <person name="Gao T."/>
            <person name="Zhang H."/>
        </authorList>
    </citation>
    <scope>NUCLEOTIDE SEQUENCE</scope>
    <source>
        <strain evidence="1">K16</strain>
    </source>
</reference>
<reference evidence="1" key="1">
    <citation type="submission" date="2020-06" db="EMBL/GenBank/DDBJ databases">
        <authorList>
            <person name="Li T."/>
            <person name="Hu X."/>
            <person name="Zhang T."/>
            <person name="Song X."/>
            <person name="Zhang H."/>
            <person name="Dai N."/>
            <person name="Sheng W."/>
            <person name="Hou X."/>
            <person name="Wei L."/>
        </authorList>
    </citation>
    <scope>NUCLEOTIDE SEQUENCE</scope>
    <source>
        <strain evidence="1">K16</strain>
        <tissue evidence="1">Leaf</tissue>
    </source>
</reference>
<dbReference type="PANTHER" id="PTHR37210">
    <property type="entry name" value="EXPRESSED PROTEIN"/>
    <property type="match status" value="1"/>
</dbReference>
<name>A0AAE1W8V7_9LAMI</name>
<dbReference type="AlphaFoldDB" id="A0AAE1W8V7"/>
<dbReference type="EMBL" id="JACGWL010000013">
    <property type="protein sequence ID" value="KAK4388915.1"/>
    <property type="molecule type" value="Genomic_DNA"/>
</dbReference>
<comment type="caution">
    <text evidence="1">The sequence shown here is derived from an EMBL/GenBank/DDBJ whole genome shotgun (WGS) entry which is preliminary data.</text>
</comment>
<dbReference type="InterPro" id="IPR053350">
    <property type="entry name" value="CV_Inducer"/>
</dbReference>
<gene>
    <name evidence="1" type="ORF">Sango_2228500</name>
</gene>
<dbReference type="Proteomes" id="UP001289374">
    <property type="component" value="Unassembled WGS sequence"/>
</dbReference>
<evidence type="ECO:0000313" key="1">
    <source>
        <dbReference type="EMBL" id="KAK4388915.1"/>
    </source>
</evidence>
<protein>
    <submittedName>
        <fullName evidence="1">Uncharacterized protein</fullName>
    </submittedName>
</protein>
<proteinExistence type="predicted"/>
<accession>A0AAE1W8V7</accession>
<dbReference type="PANTHER" id="PTHR37210:SF2">
    <property type="entry name" value="PROTEIN CHLOROPLAST VESICULATION"/>
    <property type="match status" value="1"/>
</dbReference>
<keyword evidence="2" id="KW-1185">Reference proteome</keyword>